<evidence type="ECO:0000313" key="13">
    <source>
        <dbReference type="Proteomes" id="UP000799441"/>
    </source>
</evidence>
<keyword evidence="3 9" id="KW-0963">Cytoplasm</keyword>
<dbReference type="OrthoDB" id="1856718at2759"/>
<keyword evidence="4 9" id="KW-0285">Flavoprotein</keyword>
<evidence type="ECO:0000256" key="2">
    <source>
        <dbReference type="ARBA" id="ARBA00001974"/>
    </source>
</evidence>
<protein>
    <recommendedName>
        <fullName evidence="9">NADPH-dependent diflavin oxidoreductase 1</fullName>
        <ecNumber evidence="9">1.18.1.-</ecNumber>
    </recommendedName>
    <alternativeName>
        <fullName evidence="9">NADPH-dependent FMN and FAD-containing oxidoreductase</fullName>
    </alternativeName>
</protein>
<dbReference type="PANTHER" id="PTHR19384:SF10">
    <property type="entry name" value="NADPH-DEPENDENT DIFLAVIN OXIDOREDUCTASE 1"/>
    <property type="match status" value="1"/>
</dbReference>
<dbReference type="PROSITE" id="PS50902">
    <property type="entry name" value="FLAVODOXIN_LIKE"/>
    <property type="match status" value="1"/>
</dbReference>
<feature type="domain" description="FAD-binding FR-type" evidence="11">
    <location>
        <begin position="222"/>
        <end position="495"/>
    </location>
</feature>
<dbReference type="Gene3D" id="1.20.990.10">
    <property type="entry name" value="NADPH-cytochrome p450 Reductase, Chain A, domain 3"/>
    <property type="match status" value="1"/>
</dbReference>
<dbReference type="InterPro" id="IPR017938">
    <property type="entry name" value="Riboflavin_synthase-like_b-brl"/>
</dbReference>
<comment type="similarity">
    <text evidence="9">Belongs to the NADPH-dependent diflavin oxidoreductase NDOR1 family.</text>
</comment>
<dbReference type="GO" id="GO:0016651">
    <property type="term" value="F:oxidoreductase activity, acting on NAD(P)H"/>
    <property type="evidence" value="ECO:0007669"/>
    <property type="project" value="UniProtKB-UniRule"/>
</dbReference>
<keyword evidence="13" id="KW-1185">Reference proteome</keyword>
<organism evidence="12 13">
    <name type="scientific">Polychaeton citri CBS 116435</name>
    <dbReference type="NCBI Taxonomy" id="1314669"/>
    <lineage>
        <taxon>Eukaryota</taxon>
        <taxon>Fungi</taxon>
        <taxon>Dikarya</taxon>
        <taxon>Ascomycota</taxon>
        <taxon>Pezizomycotina</taxon>
        <taxon>Dothideomycetes</taxon>
        <taxon>Dothideomycetidae</taxon>
        <taxon>Capnodiales</taxon>
        <taxon>Capnodiaceae</taxon>
        <taxon>Polychaeton</taxon>
    </lineage>
</organism>
<reference evidence="12" key="1">
    <citation type="journal article" date="2020" name="Stud. Mycol.">
        <title>101 Dothideomycetes genomes: a test case for predicting lifestyles and emergence of pathogens.</title>
        <authorList>
            <person name="Haridas S."/>
            <person name="Albert R."/>
            <person name="Binder M."/>
            <person name="Bloem J."/>
            <person name="Labutti K."/>
            <person name="Salamov A."/>
            <person name="Andreopoulos B."/>
            <person name="Baker S."/>
            <person name="Barry K."/>
            <person name="Bills G."/>
            <person name="Bluhm B."/>
            <person name="Cannon C."/>
            <person name="Castanera R."/>
            <person name="Culley D."/>
            <person name="Daum C."/>
            <person name="Ezra D."/>
            <person name="Gonzalez J."/>
            <person name="Henrissat B."/>
            <person name="Kuo A."/>
            <person name="Liang C."/>
            <person name="Lipzen A."/>
            <person name="Lutzoni F."/>
            <person name="Magnuson J."/>
            <person name="Mondo S."/>
            <person name="Nolan M."/>
            <person name="Ohm R."/>
            <person name="Pangilinan J."/>
            <person name="Park H.-J."/>
            <person name="Ramirez L."/>
            <person name="Alfaro M."/>
            <person name="Sun H."/>
            <person name="Tritt A."/>
            <person name="Yoshinaga Y."/>
            <person name="Zwiers L.-H."/>
            <person name="Turgeon B."/>
            <person name="Goodwin S."/>
            <person name="Spatafora J."/>
            <person name="Crous P."/>
            <person name="Grigoriev I."/>
        </authorList>
    </citation>
    <scope>NUCLEOTIDE SEQUENCE</scope>
    <source>
        <strain evidence="12">CBS 116435</strain>
    </source>
</reference>
<comment type="cofactor">
    <cofactor evidence="2 9">
        <name>FAD</name>
        <dbReference type="ChEBI" id="CHEBI:57692"/>
    </cofactor>
</comment>
<comment type="cofactor">
    <cofactor evidence="1 9">
        <name>FMN</name>
        <dbReference type="ChEBI" id="CHEBI:58210"/>
    </cofactor>
</comment>
<dbReference type="SUPFAM" id="SSF52218">
    <property type="entry name" value="Flavoproteins"/>
    <property type="match status" value="1"/>
</dbReference>
<feature type="binding site" evidence="9">
    <location>
        <position position="139"/>
    </location>
    <ligand>
        <name>FMN</name>
        <dbReference type="ChEBI" id="CHEBI:58210"/>
    </ligand>
</feature>
<dbReference type="PRINTS" id="PR00371">
    <property type="entry name" value="FPNCR"/>
</dbReference>
<dbReference type="PRINTS" id="PR00369">
    <property type="entry name" value="FLAVODOXIN"/>
</dbReference>
<dbReference type="GO" id="GO:0010181">
    <property type="term" value="F:FMN binding"/>
    <property type="evidence" value="ECO:0007669"/>
    <property type="project" value="UniProtKB-UniRule"/>
</dbReference>
<dbReference type="InterPro" id="IPR039261">
    <property type="entry name" value="FNR_nucleotide-bd"/>
</dbReference>
<dbReference type="Pfam" id="PF00258">
    <property type="entry name" value="Flavodoxin_1"/>
    <property type="match status" value="1"/>
</dbReference>
<dbReference type="GO" id="GO:0160246">
    <property type="term" value="F:NADPH-iron-sulfur [2Fe-2S] protein oxidoreductase activity"/>
    <property type="evidence" value="ECO:0007669"/>
    <property type="project" value="InterPro"/>
</dbReference>
<evidence type="ECO:0000256" key="5">
    <source>
        <dbReference type="ARBA" id="ARBA00022643"/>
    </source>
</evidence>
<comment type="similarity">
    <text evidence="9">In the C-terminal section; belongs to the flavoprotein pyridine nucleotide cytochrome reductase family.</text>
</comment>
<dbReference type="InterPro" id="IPR001709">
    <property type="entry name" value="Flavoprot_Pyr_Nucl_cyt_Rdtase"/>
</dbReference>
<dbReference type="HAMAP" id="MF_03178">
    <property type="entry name" value="NDOR1"/>
    <property type="match status" value="1"/>
</dbReference>
<dbReference type="InterPro" id="IPR028879">
    <property type="entry name" value="NDOR1"/>
</dbReference>
<proteinExistence type="inferred from homology"/>
<evidence type="ECO:0000259" key="10">
    <source>
        <dbReference type="PROSITE" id="PS50902"/>
    </source>
</evidence>
<comment type="similarity">
    <text evidence="9">In the N-terminal section; belongs to the flavodoxin family.</text>
</comment>
<evidence type="ECO:0000256" key="1">
    <source>
        <dbReference type="ARBA" id="ARBA00001917"/>
    </source>
</evidence>
<dbReference type="Proteomes" id="UP000799441">
    <property type="component" value="Unassembled WGS sequence"/>
</dbReference>
<evidence type="ECO:0000313" key="12">
    <source>
        <dbReference type="EMBL" id="KAF2721728.1"/>
    </source>
</evidence>
<sequence>MENGSCTTKTRSALVLYGSETGNAQDVAEEVGRLLIRYRFRTTVRDLDSVQLRDLLRYTLVVFAISTTGQGEFTQNARGFWKLLLSAALKPAVLRRLAFSSFGLGDSSYAKFNIAHRLLYGRLVGLGANVFCERGEGNEQHPEGHSAGLREWMIKLREALQAKFPLPATMEPLPEDAFIEPAWSLGPISPIQHGERSFRSKSTIDEGGDQEATPSQALLPVRNSHVATISSNSRITASDHFQDVRVLDLRLGKPLSYGPGAVAVIYPKNFPADVQAFIDLMGWNEYADMWLTLEGNESASTDLSPLRNFDLQGVELTLRWLLENVIDFMAIPRRTFFSNLLHFVDSTKDDDNMQKDRLVELSNSELIDELWDYTTRPKRTILEVMRDFTAAKIPWRYCLSALPLMRGRQFSIASGGYNIRDGDNGTKIELLVAIADPPSPIIKSRRYGICTRYITTLQAAQRISIGLQPGYLDVQPDEINVPVVLIGPGTGLAPMRSLVQQRLAWAQGSISRASGGRLASDILLFGCRSSTADHFFASEWDRLQNDEALTVMTAFSRDSFQPRRYVQDLMSEHAGMIKQALVDRQGKLYISGSSGNMPKGVRQALIDLISKECGMDQEAAERYTETMEREGRYKQETW</sequence>
<keyword evidence="5 9" id="KW-0288">FMN</keyword>
<comment type="caution">
    <text evidence="9">Lacks conserved residue(s) required for the propagation of feature annotation.</text>
</comment>
<dbReference type="GO" id="GO:0005829">
    <property type="term" value="C:cytosol"/>
    <property type="evidence" value="ECO:0007669"/>
    <property type="project" value="TreeGrafter"/>
</dbReference>
<evidence type="ECO:0000259" key="11">
    <source>
        <dbReference type="PROSITE" id="PS51384"/>
    </source>
</evidence>
<dbReference type="PROSITE" id="PS51384">
    <property type="entry name" value="FAD_FR"/>
    <property type="match status" value="1"/>
</dbReference>
<dbReference type="InterPro" id="IPR008254">
    <property type="entry name" value="Flavodoxin/NO_synth"/>
</dbReference>
<feature type="binding site" evidence="9">
    <location>
        <begin position="104"/>
        <end position="113"/>
    </location>
    <ligand>
        <name>FMN</name>
        <dbReference type="ChEBI" id="CHEBI:58210"/>
    </ligand>
</feature>
<comment type="function">
    <text evidence="9">NADPH-dependent reductase which is a central component of the cytosolic iron-sulfur (Fe-S) protein assembly (CIA) machinery. Transfers electrons from NADPH via its FAD and FMN prosthetic groups to the [2Fe-2S] cluster of DRE2, another key component of the CIA machinery. In turn, this reduced cluster provides electrons for assembly of cytosolic iron-sulfur cluster proteins. Positively controls H(2)O(2)-induced cell death.</text>
</comment>
<feature type="binding site" evidence="9">
    <location>
        <begin position="408"/>
        <end position="411"/>
    </location>
    <ligand>
        <name>FAD</name>
        <dbReference type="ChEBI" id="CHEBI:57692"/>
    </ligand>
</feature>
<dbReference type="GO" id="GO:0050661">
    <property type="term" value="F:NADP binding"/>
    <property type="evidence" value="ECO:0007669"/>
    <property type="project" value="UniProtKB-UniRule"/>
</dbReference>
<dbReference type="InterPro" id="IPR029039">
    <property type="entry name" value="Flavoprotein-like_sf"/>
</dbReference>
<dbReference type="SUPFAM" id="SSF63380">
    <property type="entry name" value="Riboflavin synthase domain-like"/>
    <property type="match status" value="1"/>
</dbReference>
<keyword evidence="6 9" id="KW-0274">FAD</keyword>
<keyword evidence="8 9" id="KW-0560">Oxidoreductase</keyword>
<dbReference type="Pfam" id="PF00175">
    <property type="entry name" value="NAD_binding_1"/>
    <property type="match status" value="1"/>
</dbReference>
<dbReference type="InterPro" id="IPR023173">
    <property type="entry name" value="NADPH_Cyt_P450_Rdtase_alpha"/>
</dbReference>
<accession>A0A9P4Q6W9</accession>
<dbReference type="SUPFAM" id="SSF52343">
    <property type="entry name" value="Ferredoxin reductase-like, C-terminal NADP-linked domain"/>
    <property type="match status" value="1"/>
</dbReference>
<keyword evidence="9" id="KW-0496">Mitochondrion</keyword>
<keyword evidence="7 9" id="KW-0521">NADP</keyword>
<feature type="binding site" evidence="9">
    <location>
        <begin position="66"/>
        <end position="69"/>
    </location>
    <ligand>
        <name>FMN</name>
        <dbReference type="ChEBI" id="CHEBI:58210"/>
    </ligand>
</feature>
<feature type="binding site" evidence="9">
    <location>
        <begin position="563"/>
        <end position="567"/>
    </location>
    <ligand>
        <name>NADP(+)</name>
        <dbReference type="ChEBI" id="CHEBI:58349"/>
    </ligand>
</feature>
<dbReference type="GO" id="GO:0005739">
    <property type="term" value="C:mitochondrion"/>
    <property type="evidence" value="ECO:0007669"/>
    <property type="project" value="UniProtKB-SubCell"/>
</dbReference>
<dbReference type="AlphaFoldDB" id="A0A9P4Q6W9"/>
<dbReference type="Pfam" id="PF00667">
    <property type="entry name" value="FAD_binding_1"/>
    <property type="match status" value="1"/>
</dbReference>
<evidence type="ECO:0000256" key="7">
    <source>
        <dbReference type="ARBA" id="ARBA00022857"/>
    </source>
</evidence>
<dbReference type="InterPro" id="IPR001433">
    <property type="entry name" value="OxRdtase_FAD/NAD-bd"/>
</dbReference>
<dbReference type="Gene3D" id="3.40.50.360">
    <property type="match status" value="1"/>
</dbReference>
<evidence type="ECO:0000256" key="4">
    <source>
        <dbReference type="ARBA" id="ARBA00022630"/>
    </source>
</evidence>
<dbReference type="InterPro" id="IPR001094">
    <property type="entry name" value="Flavdoxin-like"/>
</dbReference>
<dbReference type="Gene3D" id="3.40.50.80">
    <property type="entry name" value="Nucleotide-binding domain of ferredoxin-NADP reductase (FNR) module"/>
    <property type="match status" value="1"/>
</dbReference>
<dbReference type="GO" id="GO:0050660">
    <property type="term" value="F:flavin adenine dinucleotide binding"/>
    <property type="evidence" value="ECO:0007669"/>
    <property type="project" value="UniProtKB-UniRule"/>
</dbReference>
<feature type="binding site" evidence="9">
    <location>
        <begin position="556"/>
        <end position="557"/>
    </location>
    <ligand>
        <name>NADP(+)</name>
        <dbReference type="ChEBI" id="CHEBI:58349"/>
    </ligand>
</feature>
<dbReference type="InterPro" id="IPR017927">
    <property type="entry name" value="FAD-bd_FR_type"/>
</dbReference>
<gene>
    <name evidence="9" type="primary">TAH18</name>
    <name evidence="12" type="ORF">K431DRAFT_246616</name>
</gene>
<evidence type="ECO:0000256" key="3">
    <source>
        <dbReference type="ARBA" id="ARBA00022490"/>
    </source>
</evidence>
<dbReference type="FunFam" id="3.40.50.80:FF:000032">
    <property type="entry name" value="NADPH-dependent diflavin oxidoreductase 1"/>
    <property type="match status" value="1"/>
</dbReference>
<evidence type="ECO:0000256" key="8">
    <source>
        <dbReference type="ARBA" id="ARBA00023002"/>
    </source>
</evidence>
<feature type="binding site" evidence="9">
    <location>
        <position position="490"/>
    </location>
    <ligand>
        <name>NADP(+)</name>
        <dbReference type="ChEBI" id="CHEBI:58349"/>
    </ligand>
</feature>
<evidence type="ECO:0000256" key="9">
    <source>
        <dbReference type="HAMAP-Rule" id="MF_03178"/>
    </source>
</evidence>
<dbReference type="InterPro" id="IPR003097">
    <property type="entry name" value="CysJ-like_FAD-binding"/>
</dbReference>
<name>A0A9P4Q6W9_9PEZI</name>
<dbReference type="Gene3D" id="2.40.30.10">
    <property type="entry name" value="Translation factors"/>
    <property type="match status" value="1"/>
</dbReference>
<feature type="binding site" evidence="9">
    <location>
        <position position="638"/>
    </location>
    <ligand>
        <name>FAD</name>
        <dbReference type="ChEBI" id="CHEBI:57692"/>
    </ligand>
</feature>
<dbReference type="EMBL" id="MU003788">
    <property type="protein sequence ID" value="KAF2721728.1"/>
    <property type="molecule type" value="Genomic_DNA"/>
</dbReference>
<feature type="binding site" evidence="9">
    <location>
        <begin position="448"/>
        <end position="451"/>
    </location>
    <ligand>
        <name>FAD</name>
        <dbReference type="ChEBI" id="CHEBI:57692"/>
    </ligand>
</feature>
<dbReference type="PANTHER" id="PTHR19384">
    <property type="entry name" value="NITRIC OXIDE SYNTHASE-RELATED"/>
    <property type="match status" value="1"/>
</dbReference>
<feature type="domain" description="Flavodoxin-like" evidence="10">
    <location>
        <begin position="13"/>
        <end position="157"/>
    </location>
</feature>
<comment type="catalytic activity">
    <reaction evidence="9">
        <text>2 oxidized [2Fe-2S]-[protein] + NADPH = 2 reduced [2Fe-2S]-[protein] + NADP(+) + H(+)</text>
        <dbReference type="Rhea" id="RHEA:67716"/>
        <dbReference type="Rhea" id="RHEA-COMP:17327"/>
        <dbReference type="Rhea" id="RHEA-COMP:17328"/>
        <dbReference type="ChEBI" id="CHEBI:15378"/>
        <dbReference type="ChEBI" id="CHEBI:33737"/>
        <dbReference type="ChEBI" id="CHEBI:33738"/>
        <dbReference type="ChEBI" id="CHEBI:57783"/>
        <dbReference type="ChEBI" id="CHEBI:58349"/>
    </reaction>
</comment>
<dbReference type="GO" id="GO:0016226">
    <property type="term" value="P:iron-sulfur cluster assembly"/>
    <property type="evidence" value="ECO:0007669"/>
    <property type="project" value="UniProtKB-UniRule"/>
</dbReference>
<evidence type="ECO:0000256" key="6">
    <source>
        <dbReference type="ARBA" id="ARBA00022827"/>
    </source>
</evidence>
<comment type="caution">
    <text evidence="12">The sequence shown here is derived from an EMBL/GenBank/DDBJ whole genome shotgun (WGS) entry which is preliminary data.</text>
</comment>
<comment type="subunit">
    <text evidence="9">Interacts with DRE2; as part of the cytosolic iron-sulfur (Fe-S) protein assembly (CIA) machinery.</text>
</comment>
<comment type="subcellular location">
    <subcellularLocation>
        <location evidence="9">Cytoplasm</location>
    </subcellularLocation>
    <subcellularLocation>
        <location evidence="9">Mitochondrion</location>
    </subcellularLocation>
    <text evidence="9">Relocalizes to mitochondria after H(2)O(2) exposure.</text>
</comment>
<feature type="binding site" evidence="9">
    <location>
        <begin position="19"/>
        <end position="24"/>
    </location>
    <ligand>
        <name>FMN</name>
        <dbReference type="ChEBI" id="CHEBI:58210"/>
    </ligand>
</feature>
<dbReference type="EC" id="1.18.1.-" evidence="9"/>